<comment type="caution">
    <text evidence="2">The sequence shown here is derived from an EMBL/GenBank/DDBJ whole genome shotgun (WGS) entry which is preliminary data.</text>
</comment>
<dbReference type="AlphaFoldDB" id="A0AAD3S0D3"/>
<name>A0AAD3S0D3_NEPGR</name>
<dbReference type="PROSITE" id="PS51257">
    <property type="entry name" value="PROKAR_LIPOPROTEIN"/>
    <property type="match status" value="1"/>
</dbReference>
<sequence>MVHSRLKTTMSAGHFGNRSTLTHWNLTSLGTGGCLAHRVTLTKKKQGVVDLVIWFGVLPWMEALSPVAWGVWLAGGSWEGFLVGCYVDDSVWLVVWCPGQLVLFICCCLVAVSCCMGLPLVCADVQLDEIGLHSIAAVFCLLQGTMLPLCIDIVL</sequence>
<reference evidence="2" key="1">
    <citation type="submission" date="2023-05" db="EMBL/GenBank/DDBJ databases">
        <title>Nepenthes gracilis genome sequencing.</title>
        <authorList>
            <person name="Fukushima K."/>
        </authorList>
    </citation>
    <scope>NUCLEOTIDE SEQUENCE</scope>
    <source>
        <strain evidence="2">SING2019-196</strain>
    </source>
</reference>
<protein>
    <submittedName>
        <fullName evidence="2">Uncharacterized protein</fullName>
    </submittedName>
</protein>
<feature type="transmembrane region" description="Helical" evidence="1">
    <location>
        <begin position="51"/>
        <end position="72"/>
    </location>
</feature>
<keyword evidence="1" id="KW-0812">Transmembrane</keyword>
<dbReference type="EMBL" id="BSYO01000003">
    <property type="protein sequence ID" value="GMH02064.1"/>
    <property type="molecule type" value="Genomic_DNA"/>
</dbReference>
<keyword evidence="3" id="KW-1185">Reference proteome</keyword>
<evidence type="ECO:0000313" key="2">
    <source>
        <dbReference type="EMBL" id="GMH02064.1"/>
    </source>
</evidence>
<gene>
    <name evidence="2" type="ORF">Nepgr_003903</name>
</gene>
<evidence type="ECO:0000256" key="1">
    <source>
        <dbReference type="SAM" id="Phobius"/>
    </source>
</evidence>
<proteinExistence type="predicted"/>
<feature type="transmembrane region" description="Helical" evidence="1">
    <location>
        <begin position="92"/>
        <end position="118"/>
    </location>
</feature>
<keyword evidence="1" id="KW-0472">Membrane</keyword>
<accession>A0AAD3S0D3</accession>
<evidence type="ECO:0000313" key="3">
    <source>
        <dbReference type="Proteomes" id="UP001279734"/>
    </source>
</evidence>
<organism evidence="2 3">
    <name type="scientific">Nepenthes gracilis</name>
    <name type="common">Slender pitcher plant</name>
    <dbReference type="NCBI Taxonomy" id="150966"/>
    <lineage>
        <taxon>Eukaryota</taxon>
        <taxon>Viridiplantae</taxon>
        <taxon>Streptophyta</taxon>
        <taxon>Embryophyta</taxon>
        <taxon>Tracheophyta</taxon>
        <taxon>Spermatophyta</taxon>
        <taxon>Magnoliopsida</taxon>
        <taxon>eudicotyledons</taxon>
        <taxon>Gunneridae</taxon>
        <taxon>Pentapetalae</taxon>
        <taxon>Caryophyllales</taxon>
        <taxon>Nepenthaceae</taxon>
        <taxon>Nepenthes</taxon>
    </lineage>
</organism>
<keyword evidence="1" id="KW-1133">Transmembrane helix</keyword>
<dbReference type="Proteomes" id="UP001279734">
    <property type="component" value="Unassembled WGS sequence"/>
</dbReference>
<feature type="transmembrane region" description="Helical" evidence="1">
    <location>
        <begin position="130"/>
        <end position="154"/>
    </location>
</feature>